<evidence type="ECO:0000256" key="4">
    <source>
        <dbReference type="ARBA" id="ARBA00022723"/>
    </source>
</evidence>
<protein>
    <submittedName>
        <fullName evidence="10">Aminopeptidase O</fullName>
    </submittedName>
</protein>
<dbReference type="AlphaFoldDB" id="A0AAV4HVH9"/>
<dbReference type="SMART" id="SM01263">
    <property type="entry name" value="Leuk-A4-hydro_C"/>
    <property type="match status" value="1"/>
</dbReference>
<evidence type="ECO:0000256" key="1">
    <source>
        <dbReference type="ARBA" id="ARBA00001947"/>
    </source>
</evidence>
<comment type="similarity">
    <text evidence="2">Belongs to the peptidase M1 family.</text>
</comment>
<evidence type="ECO:0000313" key="11">
    <source>
        <dbReference type="Proteomes" id="UP000762676"/>
    </source>
</evidence>
<dbReference type="PRINTS" id="PR00756">
    <property type="entry name" value="ALADIPTASE"/>
</dbReference>
<comment type="cofactor">
    <cofactor evidence="1">
        <name>Zn(2+)</name>
        <dbReference type="ChEBI" id="CHEBI:29105"/>
    </cofactor>
</comment>
<dbReference type="SUPFAM" id="SSF63737">
    <property type="entry name" value="Leukotriene A4 hydrolase N-terminal domain"/>
    <property type="match status" value="1"/>
</dbReference>
<dbReference type="Gene3D" id="3.30.2010.30">
    <property type="match status" value="1"/>
</dbReference>
<dbReference type="Proteomes" id="UP000762676">
    <property type="component" value="Unassembled WGS sequence"/>
</dbReference>
<keyword evidence="10" id="KW-0031">Aminopeptidase</keyword>
<sequence>MDLPLSSNYKEIQVVHWILDLACDFAQSQLSGSATLYCQSKSFLPNSECEKLESKECAEQNLSMISAESGHGNSTSTTSGLDESFNQAFVLDCHNLDIEACFFHNLEQENFDVATACQRILSTDIGSQTDHQSKDNQTSLQVDTGLIHNYLNIYRKLKEDNTKKLLNFHVDKTCLRMYIPNSHLHGNQIQVSFVVQIIYKTQKDGPSLTWTLDQNMQPCVYTSGHLLNNRSLMPCQDMPQAMGTWHCFISVPADNAKLLELDKVNVLMAGEAEPNILVEQDGTRMFCYHSSYPMPASTFALAIGTWSEYSPPKNKDGSFGDASCQYRSLGPSVRIFAPSKFHERALQGLTAYLPSCFSALSSVLGQYPLHRLDILIVPASFDSLGMMSPHLMFLSQSILVQESSEAEGGMLYRVAHELCHTWFGVLSGPRDWTEEWLTEGICCYLEDVVHATALQWNVTETRERLQLRCLLKSRVLKAEISTTSDDLQTLRPNGDASATSSSNSTNANNEPLVVKNGLNPGKTLLQVHYLKGFFLLKHLEQVSGKEEFLQVLRTFIENKLGHLFSSMDLLEFCFTNLHKLRQSDLTVSSVCEEWLDTPGMPQCFSGQVIDDGNKLYTQVCHQLSILKAGAGRKRINHQPDKLQGPACTETSLAVKRLLPEQRVLLLDLLVEEDVKLTRSQMQQLRQDLRVEDATAEVQHSWCELVVVRKAMCWLDDVERFLSDHQAMGVYLYGELMISENARMQALARKVFHSLRPCMAENQRLAVEEMLFPK</sequence>
<keyword evidence="11" id="KW-1185">Reference proteome</keyword>
<dbReference type="GO" id="GO:0006508">
    <property type="term" value="P:proteolysis"/>
    <property type="evidence" value="ECO:0007669"/>
    <property type="project" value="UniProtKB-KW"/>
</dbReference>
<dbReference type="InterPro" id="IPR033577">
    <property type="entry name" value="AOPep"/>
</dbReference>
<feature type="compositionally biased region" description="Low complexity" evidence="8">
    <location>
        <begin position="496"/>
        <end position="509"/>
    </location>
</feature>
<dbReference type="Gene3D" id="1.25.40.320">
    <property type="entry name" value="Peptidase M1, leukotriene A4 hydrolase/aminopeptidase C-terminal domain"/>
    <property type="match status" value="1"/>
</dbReference>
<keyword evidence="5" id="KW-0378">Hydrolase</keyword>
<accession>A0AAV4HVH9</accession>
<dbReference type="InterPro" id="IPR027268">
    <property type="entry name" value="Peptidase_M4/M1_CTD_sf"/>
</dbReference>
<keyword evidence="4" id="KW-0479">Metal-binding</keyword>
<dbReference type="SUPFAM" id="SSF48371">
    <property type="entry name" value="ARM repeat"/>
    <property type="match status" value="1"/>
</dbReference>
<organism evidence="10 11">
    <name type="scientific">Elysia marginata</name>
    <dbReference type="NCBI Taxonomy" id="1093978"/>
    <lineage>
        <taxon>Eukaryota</taxon>
        <taxon>Metazoa</taxon>
        <taxon>Spiralia</taxon>
        <taxon>Lophotrochozoa</taxon>
        <taxon>Mollusca</taxon>
        <taxon>Gastropoda</taxon>
        <taxon>Heterobranchia</taxon>
        <taxon>Euthyneura</taxon>
        <taxon>Panpulmonata</taxon>
        <taxon>Sacoglossa</taxon>
        <taxon>Placobranchoidea</taxon>
        <taxon>Plakobranchidae</taxon>
        <taxon>Elysia</taxon>
    </lineage>
</organism>
<evidence type="ECO:0000256" key="3">
    <source>
        <dbReference type="ARBA" id="ARBA00022670"/>
    </source>
</evidence>
<reference evidence="10 11" key="1">
    <citation type="journal article" date="2021" name="Elife">
        <title>Chloroplast acquisition without the gene transfer in kleptoplastic sea slugs, Plakobranchus ocellatus.</title>
        <authorList>
            <person name="Maeda T."/>
            <person name="Takahashi S."/>
            <person name="Yoshida T."/>
            <person name="Shimamura S."/>
            <person name="Takaki Y."/>
            <person name="Nagai Y."/>
            <person name="Toyoda A."/>
            <person name="Suzuki Y."/>
            <person name="Arimoto A."/>
            <person name="Ishii H."/>
            <person name="Satoh N."/>
            <person name="Nishiyama T."/>
            <person name="Hasebe M."/>
            <person name="Maruyama T."/>
            <person name="Minagawa J."/>
            <person name="Obokata J."/>
            <person name="Shigenobu S."/>
        </authorList>
    </citation>
    <scope>NUCLEOTIDE SEQUENCE [LARGE SCALE GENOMIC DNA]</scope>
</reference>
<feature type="region of interest" description="Disordered" evidence="8">
    <location>
        <begin position="487"/>
        <end position="513"/>
    </location>
</feature>
<name>A0AAV4HVH9_9GAST</name>
<dbReference type="InterPro" id="IPR001930">
    <property type="entry name" value="Peptidase_M1"/>
</dbReference>
<keyword evidence="3" id="KW-0645">Protease</keyword>
<dbReference type="Gene3D" id="1.10.390.10">
    <property type="entry name" value="Neutral Protease Domain 2"/>
    <property type="match status" value="1"/>
</dbReference>
<comment type="caution">
    <text evidence="10">The sequence shown here is derived from an EMBL/GenBank/DDBJ whole genome shotgun (WGS) entry which is preliminary data.</text>
</comment>
<dbReference type="Pfam" id="PF09127">
    <property type="entry name" value="Leuk-A4-hydro_C"/>
    <property type="match status" value="1"/>
</dbReference>
<dbReference type="PANTHER" id="PTHR46627:SF1">
    <property type="entry name" value="AMINOPEPTIDASE O"/>
    <property type="match status" value="1"/>
</dbReference>
<keyword evidence="7" id="KW-0482">Metalloprotease</keyword>
<dbReference type="InterPro" id="IPR015211">
    <property type="entry name" value="Peptidase_M1_C"/>
</dbReference>
<dbReference type="GO" id="GO:0008270">
    <property type="term" value="F:zinc ion binding"/>
    <property type="evidence" value="ECO:0007669"/>
    <property type="project" value="InterPro"/>
</dbReference>
<dbReference type="Pfam" id="PF01433">
    <property type="entry name" value="Peptidase_M1"/>
    <property type="match status" value="1"/>
</dbReference>
<proteinExistence type="inferred from homology"/>
<dbReference type="GO" id="GO:0070006">
    <property type="term" value="F:metalloaminopeptidase activity"/>
    <property type="evidence" value="ECO:0007669"/>
    <property type="project" value="InterPro"/>
</dbReference>
<gene>
    <name evidence="10" type="ORF">ElyMa_006406200</name>
</gene>
<feature type="domain" description="Peptidase M1 leukotriene A4 hydrolase/aminopeptidase C-terminal" evidence="9">
    <location>
        <begin position="624"/>
        <end position="770"/>
    </location>
</feature>
<keyword evidence="6" id="KW-0862">Zinc</keyword>
<dbReference type="InterPro" id="IPR038502">
    <property type="entry name" value="M1_LTA-4_hydro/amino_C_sf"/>
</dbReference>
<evidence type="ECO:0000256" key="6">
    <source>
        <dbReference type="ARBA" id="ARBA00022833"/>
    </source>
</evidence>
<evidence type="ECO:0000256" key="8">
    <source>
        <dbReference type="SAM" id="MobiDB-lite"/>
    </source>
</evidence>
<evidence type="ECO:0000256" key="2">
    <source>
        <dbReference type="ARBA" id="ARBA00010136"/>
    </source>
</evidence>
<evidence type="ECO:0000256" key="7">
    <source>
        <dbReference type="ARBA" id="ARBA00023049"/>
    </source>
</evidence>
<dbReference type="Gene3D" id="2.60.40.1730">
    <property type="entry name" value="tricorn interacting facor f3 domain"/>
    <property type="match status" value="1"/>
</dbReference>
<dbReference type="EMBL" id="BMAT01012859">
    <property type="protein sequence ID" value="GFS00747.1"/>
    <property type="molecule type" value="Genomic_DNA"/>
</dbReference>
<evidence type="ECO:0000259" key="9">
    <source>
        <dbReference type="SMART" id="SM01263"/>
    </source>
</evidence>
<dbReference type="InterPro" id="IPR014782">
    <property type="entry name" value="Peptidase_M1_dom"/>
</dbReference>
<dbReference type="InterPro" id="IPR042097">
    <property type="entry name" value="Aminopeptidase_N-like_N_sf"/>
</dbReference>
<evidence type="ECO:0000256" key="5">
    <source>
        <dbReference type="ARBA" id="ARBA00022801"/>
    </source>
</evidence>
<dbReference type="SUPFAM" id="SSF55486">
    <property type="entry name" value="Metalloproteases ('zincins'), catalytic domain"/>
    <property type="match status" value="1"/>
</dbReference>
<dbReference type="InterPro" id="IPR016024">
    <property type="entry name" value="ARM-type_fold"/>
</dbReference>
<evidence type="ECO:0000313" key="10">
    <source>
        <dbReference type="EMBL" id="GFS00747.1"/>
    </source>
</evidence>
<dbReference type="PANTHER" id="PTHR46627">
    <property type="entry name" value="AMINOPEPTIDASE O"/>
    <property type="match status" value="1"/>
</dbReference>
<dbReference type="GO" id="GO:0005730">
    <property type="term" value="C:nucleolus"/>
    <property type="evidence" value="ECO:0007669"/>
    <property type="project" value="InterPro"/>
</dbReference>